<evidence type="ECO:0000256" key="8">
    <source>
        <dbReference type="ARBA" id="ARBA00058118"/>
    </source>
</evidence>
<dbReference type="InterPro" id="IPR036291">
    <property type="entry name" value="NAD(P)-bd_dom_sf"/>
</dbReference>
<dbReference type="InterPro" id="IPR029036">
    <property type="entry name" value="P5CR_dimer"/>
</dbReference>
<organism evidence="15 16">
    <name type="scientific">Liquorilactobacillus vini DSM 20605</name>
    <dbReference type="NCBI Taxonomy" id="1133569"/>
    <lineage>
        <taxon>Bacteria</taxon>
        <taxon>Bacillati</taxon>
        <taxon>Bacillota</taxon>
        <taxon>Bacilli</taxon>
        <taxon>Lactobacillales</taxon>
        <taxon>Lactobacillaceae</taxon>
        <taxon>Liquorilactobacillus</taxon>
    </lineage>
</organism>
<dbReference type="InterPro" id="IPR053790">
    <property type="entry name" value="P5CR-like_CS"/>
</dbReference>
<evidence type="ECO:0000256" key="6">
    <source>
        <dbReference type="ARBA" id="ARBA00022857"/>
    </source>
</evidence>
<dbReference type="SUPFAM" id="SSF51735">
    <property type="entry name" value="NAD(P)-binding Rossmann-fold domains"/>
    <property type="match status" value="1"/>
</dbReference>
<evidence type="ECO:0000256" key="12">
    <source>
        <dbReference type="RuleBase" id="RU003903"/>
    </source>
</evidence>
<accession>A0A0R2BYE6</accession>
<dbReference type="AlphaFoldDB" id="A0A0R2BYE6"/>
<dbReference type="FunFam" id="1.10.3730.10:FF:000001">
    <property type="entry name" value="Pyrroline-5-carboxylate reductase"/>
    <property type="match status" value="1"/>
</dbReference>
<evidence type="ECO:0000256" key="2">
    <source>
        <dbReference type="ARBA" id="ARBA00005525"/>
    </source>
</evidence>
<dbReference type="InterPro" id="IPR008927">
    <property type="entry name" value="6-PGluconate_DH-like_C_sf"/>
</dbReference>
<dbReference type="EC" id="1.5.1.2" evidence="9 10"/>
<keyword evidence="3 9" id="KW-0963">Cytoplasm</keyword>
<dbReference type="PATRIC" id="fig|1133569.4.peg.2240"/>
<dbReference type="PANTHER" id="PTHR11645:SF0">
    <property type="entry name" value="PYRROLINE-5-CARBOXYLATE REDUCTASE 3"/>
    <property type="match status" value="1"/>
</dbReference>
<dbReference type="Proteomes" id="UP000051576">
    <property type="component" value="Unassembled WGS sequence"/>
</dbReference>
<evidence type="ECO:0000313" key="16">
    <source>
        <dbReference type="Proteomes" id="UP000051576"/>
    </source>
</evidence>
<dbReference type="Gene3D" id="3.40.50.720">
    <property type="entry name" value="NAD(P)-binding Rossmann-like Domain"/>
    <property type="match status" value="1"/>
</dbReference>
<name>A0A0R2BYE6_9LACO</name>
<dbReference type="NCBIfam" id="TIGR00112">
    <property type="entry name" value="proC"/>
    <property type="match status" value="1"/>
</dbReference>
<protein>
    <recommendedName>
        <fullName evidence="9 10">Pyrroline-5-carboxylate reductase</fullName>
        <shortName evidence="9">P5C reductase</shortName>
        <shortName evidence="9">P5CR</shortName>
        <ecNumber evidence="9 10">1.5.1.2</ecNumber>
    </recommendedName>
    <alternativeName>
        <fullName evidence="9">PCA reductase</fullName>
    </alternativeName>
</protein>
<dbReference type="PIRSF" id="PIRSF000193">
    <property type="entry name" value="Pyrrol-5-carb_rd"/>
    <property type="match status" value="1"/>
</dbReference>
<reference evidence="15 16" key="1">
    <citation type="journal article" date="2015" name="Genome Announc.">
        <title>Expanding the biotechnology potential of lactobacilli through comparative genomics of 213 strains and associated genera.</title>
        <authorList>
            <person name="Sun Z."/>
            <person name="Harris H.M."/>
            <person name="McCann A."/>
            <person name="Guo C."/>
            <person name="Argimon S."/>
            <person name="Zhang W."/>
            <person name="Yang X."/>
            <person name="Jeffery I.B."/>
            <person name="Cooney J.C."/>
            <person name="Kagawa T.F."/>
            <person name="Liu W."/>
            <person name="Song Y."/>
            <person name="Salvetti E."/>
            <person name="Wrobel A."/>
            <person name="Rasinkangas P."/>
            <person name="Parkhill J."/>
            <person name="Rea M.C."/>
            <person name="O'Sullivan O."/>
            <person name="Ritari J."/>
            <person name="Douillard F.P."/>
            <person name="Paul Ross R."/>
            <person name="Yang R."/>
            <person name="Briner A.E."/>
            <person name="Felis G.E."/>
            <person name="de Vos W.M."/>
            <person name="Barrangou R."/>
            <person name="Klaenhammer T.R."/>
            <person name="Caufield P.W."/>
            <person name="Cui Y."/>
            <person name="Zhang H."/>
            <person name="O'Toole P.W."/>
        </authorList>
    </citation>
    <scope>NUCLEOTIDE SEQUENCE [LARGE SCALE GENOMIC DNA]</scope>
    <source>
        <strain evidence="15 16">DSM 20605</strain>
    </source>
</reference>
<evidence type="ECO:0000256" key="7">
    <source>
        <dbReference type="ARBA" id="ARBA00023002"/>
    </source>
</evidence>
<evidence type="ECO:0000256" key="3">
    <source>
        <dbReference type="ARBA" id="ARBA00022490"/>
    </source>
</evidence>
<evidence type="ECO:0000259" key="14">
    <source>
        <dbReference type="Pfam" id="PF14748"/>
    </source>
</evidence>
<dbReference type="Gene3D" id="1.10.3730.10">
    <property type="entry name" value="ProC C-terminal domain-like"/>
    <property type="match status" value="1"/>
</dbReference>
<dbReference type="PROSITE" id="PS00521">
    <property type="entry name" value="P5CR"/>
    <property type="match status" value="1"/>
</dbReference>
<evidence type="ECO:0000256" key="5">
    <source>
        <dbReference type="ARBA" id="ARBA00022650"/>
    </source>
</evidence>
<comment type="caution">
    <text evidence="15">The sequence shown here is derived from an EMBL/GenBank/DDBJ whole genome shotgun (WGS) entry which is preliminary data.</text>
</comment>
<feature type="domain" description="Pyrroline-5-carboxylate reductase dimerisation" evidence="14">
    <location>
        <begin position="164"/>
        <end position="267"/>
    </location>
</feature>
<keyword evidence="5 9" id="KW-0641">Proline biosynthesis</keyword>
<keyword evidence="4 9" id="KW-0028">Amino-acid biosynthesis</keyword>
<evidence type="ECO:0000259" key="13">
    <source>
        <dbReference type="Pfam" id="PF03807"/>
    </source>
</evidence>
<comment type="similarity">
    <text evidence="2 9 12">Belongs to the pyrroline-5-carboxylate reductase family.</text>
</comment>
<evidence type="ECO:0000256" key="1">
    <source>
        <dbReference type="ARBA" id="ARBA00004496"/>
    </source>
</evidence>
<comment type="pathway">
    <text evidence="9 12">Amino-acid biosynthesis; L-proline biosynthesis; L-proline from L-glutamate 5-semialdehyde: step 1/1.</text>
</comment>
<dbReference type="GO" id="GO:0005737">
    <property type="term" value="C:cytoplasm"/>
    <property type="evidence" value="ECO:0007669"/>
    <property type="project" value="UniProtKB-SubCell"/>
</dbReference>
<evidence type="ECO:0000256" key="9">
    <source>
        <dbReference type="HAMAP-Rule" id="MF_01925"/>
    </source>
</evidence>
<sequence>MKMKIGFIGVGNMAKAIIQGWLKANAVSPNEIVIHSAHPSNYEKYAAKYGLQSAKNNIEVVQQADLLCLAVKPQTLTKVLQEIRTTVVQQHSIIISMVTGFSLKQLEQSLQNHDLKILRIMPNVNVEINAGMTALAGNRNLSATDFELCQNLIGKLGQTMEIAEKDFSLFVALAGSSPAFIYLFIDAMSRAGVKYGFNKQQATKIAAQAVLGSAQKVLASDEQTPWDLIDAVSSPGGTTIAGLLAMEEAGFMTSVIKGIDATIAKDQGKD</sequence>
<feature type="binding site" evidence="11">
    <location>
        <position position="36"/>
    </location>
    <ligand>
        <name>NADP(+)</name>
        <dbReference type="ChEBI" id="CHEBI:58349"/>
    </ligand>
</feature>
<gene>
    <name evidence="9" type="primary">proC</name>
    <name evidence="15" type="ORF">FD21_GL002076</name>
</gene>
<dbReference type="eggNOG" id="COG0345">
    <property type="taxonomic scope" value="Bacteria"/>
</dbReference>
<feature type="domain" description="Pyrroline-5-carboxylate reductase catalytic N-terminal" evidence="13">
    <location>
        <begin position="4"/>
        <end position="99"/>
    </location>
</feature>
<comment type="catalytic activity">
    <reaction evidence="9 12">
        <text>L-proline + NADP(+) = (S)-1-pyrroline-5-carboxylate + NADPH + 2 H(+)</text>
        <dbReference type="Rhea" id="RHEA:14109"/>
        <dbReference type="ChEBI" id="CHEBI:15378"/>
        <dbReference type="ChEBI" id="CHEBI:17388"/>
        <dbReference type="ChEBI" id="CHEBI:57783"/>
        <dbReference type="ChEBI" id="CHEBI:58349"/>
        <dbReference type="ChEBI" id="CHEBI:60039"/>
        <dbReference type="EC" id="1.5.1.2"/>
    </reaction>
</comment>
<dbReference type="GO" id="GO:0055129">
    <property type="term" value="P:L-proline biosynthetic process"/>
    <property type="evidence" value="ECO:0007669"/>
    <property type="project" value="UniProtKB-UniRule"/>
</dbReference>
<keyword evidence="6 9" id="KW-0521">NADP</keyword>
<comment type="catalytic activity">
    <reaction evidence="9">
        <text>L-proline + NAD(+) = (S)-1-pyrroline-5-carboxylate + NADH + 2 H(+)</text>
        <dbReference type="Rhea" id="RHEA:14105"/>
        <dbReference type="ChEBI" id="CHEBI:15378"/>
        <dbReference type="ChEBI" id="CHEBI:17388"/>
        <dbReference type="ChEBI" id="CHEBI:57540"/>
        <dbReference type="ChEBI" id="CHEBI:57945"/>
        <dbReference type="ChEBI" id="CHEBI:60039"/>
        <dbReference type="EC" id="1.5.1.2"/>
    </reaction>
</comment>
<evidence type="ECO:0000256" key="11">
    <source>
        <dbReference type="PIRSR" id="PIRSR000193-1"/>
    </source>
</evidence>
<feature type="binding site" evidence="11">
    <location>
        <begin position="70"/>
        <end position="73"/>
    </location>
    <ligand>
        <name>NADP(+)</name>
        <dbReference type="ChEBI" id="CHEBI:58349"/>
    </ligand>
</feature>
<comment type="function">
    <text evidence="8 9">Catalyzes the reduction of 1-pyrroline-5-carboxylate (PCA) to L-proline.</text>
</comment>
<dbReference type="Pfam" id="PF14748">
    <property type="entry name" value="P5CR_dimer"/>
    <property type="match status" value="1"/>
</dbReference>
<keyword evidence="16" id="KW-1185">Reference proteome</keyword>
<proteinExistence type="inferred from homology"/>
<dbReference type="FunFam" id="3.40.50.720:FF:000190">
    <property type="entry name" value="Pyrroline-5-carboxylate reductase"/>
    <property type="match status" value="1"/>
</dbReference>
<evidence type="ECO:0000256" key="4">
    <source>
        <dbReference type="ARBA" id="ARBA00022605"/>
    </source>
</evidence>
<dbReference type="Pfam" id="PF03807">
    <property type="entry name" value="F420_oxidored"/>
    <property type="match status" value="1"/>
</dbReference>
<dbReference type="GO" id="GO:0004735">
    <property type="term" value="F:pyrroline-5-carboxylate reductase activity"/>
    <property type="evidence" value="ECO:0007669"/>
    <property type="project" value="UniProtKB-UniRule"/>
</dbReference>
<comment type="subcellular location">
    <subcellularLocation>
        <location evidence="1 9">Cytoplasm</location>
    </subcellularLocation>
</comment>
<dbReference type="SUPFAM" id="SSF48179">
    <property type="entry name" value="6-phosphogluconate dehydrogenase C-terminal domain-like"/>
    <property type="match status" value="1"/>
</dbReference>
<dbReference type="InterPro" id="IPR000304">
    <property type="entry name" value="Pyrroline-COOH_reductase"/>
</dbReference>
<evidence type="ECO:0000313" key="15">
    <source>
        <dbReference type="EMBL" id="KRM84254.1"/>
    </source>
</evidence>
<dbReference type="EMBL" id="AYYX01000086">
    <property type="protein sequence ID" value="KRM84254.1"/>
    <property type="molecule type" value="Genomic_DNA"/>
</dbReference>
<feature type="binding site" evidence="11">
    <location>
        <position position="57"/>
    </location>
    <ligand>
        <name>NADPH</name>
        <dbReference type="ChEBI" id="CHEBI:57783"/>
    </ligand>
</feature>
<dbReference type="PANTHER" id="PTHR11645">
    <property type="entry name" value="PYRROLINE-5-CARBOXYLATE REDUCTASE"/>
    <property type="match status" value="1"/>
</dbReference>
<keyword evidence="7 9" id="KW-0560">Oxidoreductase</keyword>
<evidence type="ECO:0000256" key="10">
    <source>
        <dbReference type="NCBIfam" id="TIGR00112"/>
    </source>
</evidence>
<feature type="binding site" evidence="11">
    <location>
        <begin position="8"/>
        <end position="13"/>
    </location>
    <ligand>
        <name>NADP(+)</name>
        <dbReference type="ChEBI" id="CHEBI:58349"/>
    </ligand>
</feature>
<dbReference type="UniPathway" id="UPA00098">
    <property type="reaction ID" value="UER00361"/>
</dbReference>
<dbReference type="STRING" id="1133569.FD21_GL002076"/>
<dbReference type="InterPro" id="IPR028939">
    <property type="entry name" value="P5C_Rdtase_cat_N"/>
</dbReference>
<dbReference type="HAMAP" id="MF_01925">
    <property type="entry name" value="P5C_reductase"/>
    <property type="match status" value="1"/>
</dbReference>